<evidence type="ECO:0000259" key="2">
    <source>
        <dbReference type="Pfam" id="PF02014"/>
    </source>
</evidence>
<dbReference type="VEuPathDB" id="FungiDB:RhiirFUN_002888"/>
<dbReference type="AlphaFoldDB" id="A0A2N1P2Z7"/>
<dbReference type="VEuPathDB" id="FungiDB:RhiirA1_439445"/>
<sequence length="274" mass="30913">MRKYSFLSTYIVVLIILYIGIITNTNALVGNICTSDTIKELNNVTTTGVKVKVKVKKWAPSRSKIRVKIDVGKKKSIRNLIIWAETVNGEHIGYWDPISAHVYVSGCNGPGNSTISNQVDLNLSHITYIWNPPNAKDYKTFVTPTPSITTNAVTITPTYSTKATTAPNPSTFNMKRHKQAAKSGSIKFKGVLQLMNHTDDDIYYFESNFIKKSSSNNEKFFLPKATNTSYLISRMSPGQSAIPFDMQEHFHHRLFCTMIFFEKKKITINSNISR</sequence>
<organism evidence="3 4">
    <name type="scientific">Rhizophagus irregularis</name>
    <dbReference type="NCBI Taxonomy" id="588596"/>
    <lineage>
        <taxon>Eukaryota</taxon>
        <taxon>Fungi</taxon>
        <taxon>Fungi incertae sedis</taxon>
        <taxon>Mucoromycota</taxon>
        <taxon>Glomeromycotina</taxon>
        <taxon>Glomeromycetes</taxon>
        <taxon>Glomerales</taxon>
        <taxon>Glomeraceae</taxon>
        <taxon>Rhizophagus</taxon>
    </lineage>
</organism>
<accession>A0A2N1P2Z7</accession>
<dbReference type="InterPro" id="IPR002861">
    <property type="entry name" value="Reeler_dom"/>
</dbReference>
<dbReference type="Proteomes" id="UP000233469">
    <property type="component" value="Unassembled WGS sequence"/>
</dbReference>
<dbReference type="VEuPathDB" id="FungiDB:FUN_002826"/>
<keyword evidence="1" id="KW-1133">Transmembrane helix</keyword>
<feature type="domain" description="Reelin" evidence="2">
    <location>
        <begin position="59"/>
        <end position="136"/>
    </location>
</feature>
<name>A0A2N1P2Z7_9GLOM</name>
<reference evidence="3 4" key="2">
    <citation type="submission" date="2017-10" db="EMBL/GenBank/DDBJ databases">
        <title>Extensive intraspecific genome diversity in a model arbuscular mycorrhizal fungus.</title>
        <authorList>
            <person name="Chen E.C.H."/>
            <person name="Morin E."/>
            <person name="Baudet D."/>
            <person name="Noel J."/>
            <person name="Ndikumana S."/>
            <person name="Charron P."/>
            <person name="St-Onge C."/>
            <person name="Giorgi J."/>
            <person name="Grigoriev I.V."/>
            <person name="Roux C."/>
            <person name="Martin F.M."/>
            <person name="Corradi N."/>
        </authorList>
    </citation>
    <scope>NUCLEOTIDE SEQUENCE [LARGE SCALE GENOMIC DNA]</scope>
    <source>
        <strain evidence="3 4">C2</strain>
    </source>
</reference>
<gene>
    <name evidence="3" type="ORF">RhiirC2_859852</name>
</gene>
<comment type="caution">
    <text evidence="3">The sequence shown here is derived from an EMBL/GenBank/DDBJ whole genome shotgun (WGS) entry which is preliminary data.</text>
</comment>
<proteinExistence type="predicted"/>
<keyword evidence="1" id="KW-0812">Transmembrane</keyword>
<protein>
    <recommendedName>
        <fullName evidence="2">Reelin domain-containing protein</fullName>
    </recommendedName>
</protein>
<dbReference type="EMBL" id="LLXL01000013">
    <property type="protein sequence ID" value="PKK80472.1"/>
    <property type="molecule type" value="Genomic_DNA"/>
</dbReference>
<evidence type="ECO:0000313" key="3">
    <source>
        <dbReference type="EMBL" id="PKK80472.1"/>
    </source>
</evidence>
<feature type="transmembrane region" description="Helical" evidence="1">
    <location>
        <begin position="7"/>
        <end position="29"/>
    </location>
</feature>
<keyword evidence="1" id="KW-0472">Membrane</keyword>
<dbReference type="Pfam" id="PF02014">
    <property type="entry name" value="Reeler"/>
    <property type="match status" value="1"/>
</dbReference>
<evidence type="ECO:0000256" key="1">
    <source>
        <dbReference type="SAM" id="Phobius"/>
    </source>
</evidence>
<reference evidence="3 4" key="1">
    <citation type="submission" date="2016-04" db="EMBL/GenBank/DDBJ databases">
        <title>Genome analyses suggest a sexual origin of heterokaryosis in a supposedly ancient asexual fungus.</title>
        <authorList>
            <person name="Ropars J."/>
            <person name="Sedzielewska K."/>
            <person name="Noel J."/>
            <person name="Charron P."/>
            <person name="Farinelli L."/>
            <person name="Marton T."/>
            <person name="Kruger M."/>
            <person name="Pelin A."/>
            <person name="Brachmann A."/>
            <person name="Corradi N."/>
        </authorList>
    </citation>
    <scope>NUCLEOTIDE SEQUENCE [LARGE SCALE GENOMIC DNA]</scope>
    <source>
        <strain evidence="3 4">C2</strain>
    </source>
</reference>
<evidence type="ECO:0000313" key="4">
    <source>
        <dbReference type="Proteomes" id="UP000233469"/>
    </source>
</evidence>